<dbReference type="STRING" id="765913.ThidrDRAFT_2001"/>
<protein>
    <submittedName>
        <fullName evidence="2">Uncharacterized protein</fullName>
    </submittedName>
</protein>
<feature type="compositionally biased region" description="Basic and acidic residues" evidence="1">
    <location>
        <begin position="138"/>
        <end position="147"/>
    </location>
</feature>
<organism evidence="2 3">
    <name type="scientific">Thiorhodococcus drewsii AZ1</name>
    <dbReference type="NCBI Taxonomy" id="765913"/>
    <lineage>
        <taxon>Bacteria</taxon>
        <taxon>Pseudomonadati</taxon>
        <taxon>Pseudomonadota</taxon>
        <taxon>Gammaproteobacteria</taxon>
        <taxon>Chromatiales</taxon>
        <taxon>Chromatiaceae</taxon>
        <taxon>Thiorhodococcus</taxon>
    </lineage>
</organism>
<keyword evidence="3" id="KW-1185">Reference proteome</keyword>
<accession>G2E138</accession>
<comment type="caution">
    <text evidence="2">The sequence shown here is derived from an EMBL/GenBank/DDBJ whole genome shotgun (WGS) entry which is preliminary data.</text>
</comment>
<evidence type="ECO:0000313" key="3">
    <source>
        <dbReference type="Proteomes" id="UP000004200"/>
    </source>
</evidence>
<name>G2E138_9GAMM</name>
<proteinExistence type="predicted"/>
<dbReference type="eggNOG" id="ENOG5032ZQ0">
    <property type="taxonomic scope" value="Bacteria"/>
</dbReference>
<dbReference type="OrthoDB" id="5770125at2"/>
<dbReference type="EMBL" id="AFWT01000012">
    <property type="protein sequence ID" value="EGV31379.1"/>
    <property type="molecule type" value="Genomic_DNA"/>
</dbReference>
<gene>
    <name evidence="2" type="ORF">ThidrDRAFT_2001</name>
</gene>
<dbReference type="Proteomes" id="UP000004200">
    <property type="component" value="Unassembled WGS sequence"/>
</dbReference>
<dbReference type="RefSeq" id="WP_007040715.1">
    <property type="nucleotide sequence ID" value="NZ_AFWT01000012.1"/>
</dbReference>
<evidence type="ECO:0000256" key="1">
    <source>
        <dbReference type="SAM" id="MobiDB-lite"/>
    </source>
</evidence>
<reference evidence="2 3" key="1">
    <citation type="submission" date="2011-06" db="EMBL/GenBank/DDBJ databases">
        <title>The draft genome of Thiorhodococcus drewsii AZ1.</title>
        <authorList>
            <consortium name="US DOE Joint Genome Institute (JGI-PGF)"/>
            <person name="Lucas S."/>
            <person name="Han J."/>
            <person name="Lapidus A."/>
            <person name="Cheng J.-F."/>
            <person name="Goodwin L."/>
            <person name="Pitluck S."/>
            <person name="Peters L."/>
            <person name="Land M.L."/>
            <person name="Hauser L."/>
            <person name="Vogl K."/>
            <person name="Liu Z."/>
            <person name="Imhoff J."/>
            <person name="Thiel V."/>
            <person name="Frigaard N.-U."/>
            <person name="Bryant D.A."/>
            <person name="Woyke T.J."/>
        </authorList>
    </citation>
    <scope>NUCLEOTIDE SEQUENCE [LARGE SCALE GENOMIC DNA]</scope>
    <source>
        <strain evidence="2 3">AZ1</strain>
    </source>
</reference>
<dbReference type="AlphaFoldDB" id="G2E138"/>
<feature type="region of interest" description="Disordered" evidence="1">
    <location>
        <begin position="121"/>
        <end position="147"/>
    </location>
</feature>
<sequence>MPSSTHPNRTQPMYAKVLGFSAALALIAITGCQSQPSTPTVKDAASDCIERCELAQNQCEARQNLREQECETHVLSPAVTSDACQGTSYGRCLEPVTCLGADMGICETQYNECARTCEFAPKPESQESVEPATTDTTAKADDETSKE</sequence>
<evidence type="ECO:0000313" key="2">
    <source>
        <dbReference type="EMBL" id="EGV31379.1"/>
    </source>
</evidence>